<feature type="modified residue" description="Glycine radical" evidence="3">
    <location>
        <position position="665"/>
    </location>
</feature>
<dbReference type="SUPFAM" id="SSF51998">
    <property type="entry name" value="PFL-like glycyl radical enzymes"/>
    <property type="match status" value="1"/>
</dbReference>
<dbReference type="PROSITE" id="PS51149">
    <property type="entry name" value="GLY_RADICAL_2"/>
    <property type="match status" value="1"/>
</dbReference>
<feature type="domain" description="PFL" evidence="5">
    <location>
        <begin position="1"/>
        <end position="562"/>
    </location>
</feature>
<dbReference type="PROSITE" id="PS51554">
    <property type="entry name" value="PFL"/>
    <property type="match status" value="1"/>
</dbReference>
<dbReference type="Pfam" id="PF02901">
    <property type="entry name" value="PFL-like"/>
    <property type="match status" value="1"/>
</dbReference>
<dbReference type="RefSeq" id="WP_307260953.1">
    <property type="nucleotide sequence ID" value="NZ_JAUSVL010000001.1"/>
</dbReference>
<accession>A0AAE3VFV3</accession>
<evidence type="ECO:0000256" key="2">
    <source>
        <dbReference type="ARBA" id="ARBA00023239"/>
    </source>
</evidence>
<evidence type="ECO:0000313" key="6">
    <source>
        <dbReference type="EMBL" id="MDQ0289521.1"/>
    </source>
</evidence>
<dbReference type="InterPro" id="IPR004184">
    <property type="entry name" value="PFL_dom"/>
</dbReference>
<dbReference type="PANTHER" id="PTHR43641:SF2">
    <property type="entry name" value="DEHYDRATASE YBIW-RELATED"/>
    <property type="match status" value="1"/>
</dbReference>
<keyword evidence="7" id="KW-1185">Reference proteome</keyword>
<dbReference type="InterPro" id="IPR001150">
    <property type="entry name" value="Gly_radical"/>
</dbReference>
<feature type="domain" description="Glycine radical" evidence="4">
    <location>
        <begin position="569"/>
        <end position="690"/>
    </location>
</feature>
<dbReference type="GO" id="GO:0005829">
    <property type="term" value="C:cytosol"/>
    <property type="evidence" value="ECO:0007669"/>
    <property type="project" value="TreeGrafter"/>
</dbReference>
<evidence type="ECO:0000259" key="5">
    <source>
        <dbReference type="PROSITE" id="PS51554"/>
    </source>
</evidence>
<keyword evidence="6" id="KW-0012">Acyltransferase</keyword>
<comment type="caution">
    <text evidence="6">The sequence shown here is derived from an EMBL/GenBank/DDBJ whole genome shotgun (WGS) entry which is preliminary data.</text>
</comment>
<dbReference type="GO" id="GO:0008861">
    <property type="term" value="F:formate C-acetyltransferase activity"/>
    <property type="evidence" value="ECO:0007669"/>
    <property type="project" value="UniProtKB-EC"/>
</dbReference>
<dbReference type="EC" id="2.3.1.54" evidence="6"/>
<evidence type="ECO:0000259" key="4">
    <source>
        <dbReference type="PROSITE" id="PS51149"/>
    </source>
</evidence>
<dbReference type="AlphaFoldDB" id="A0AAE3VFV3"/>
<name>A0AAE3VFV3_9BACT</name>
<evidence type="ECO:0000256" key="1">
    <source>
        <dbReference type="ARBA" id="ARBA00022818"/>
    </source>
</evidence>
<dbReference type="Proteomes" id="UP001238163">
    <property type="component" value="Unassembled WGS sequence"/>
</dbReference>
<keyword evidence="6" id="KW-0808">Transferase</keyword>
<gene>
    <name evidence="6" type="ORF">J3R75_001628</name>
</gene>
<sequence length="690" mass="77172">MRDWRPLRELYRPGRGEMIDLGLFYRGSYYRDHPRAAGVSEALYRMRALQHMAAMLPCVVHDDDELAGEPTFLLHALPAGISDDDYQQARAAHAAHPNRDFQRGGSHLVIDFPEVLAAGFAGYRQRVDAERRRERPASEKAYLEAMLAGLDAIEVFFRRHASAARAAGRSDLADRVDWLSTKPPRDMHDALQLIWLLFLFLRTEGRGANGFGRIDQYLWPFYDANRRDETFALFCHLWTKIESLHQSPNNQSSVTNIAIGGLTPSGENAENELSYIALEATSTVRSPSTNLSARFHDGSSERYHRACARCIMSGIGFPAIFNDEVNVPSLHELGIPLAAARDYCLVGCIESHIPGCQTGWSDGFSSNTMQCLERSWQRLPRSYDELWDNFRDEVERSIQTAVDQYNQQLADQPPERVPDVILSLFTRDCIARGLDVNAGGALYPRWHGLGIRGFASMVDSLAAIKKVVFEDGLLSIEQLQEILAKDFAGYENERQLLLRRAPKFGNDNPYVDGIARDVAGLYCRIVLAHHTIDGGRFLPLIASNIHNISAGREVGASPDGRFAHTPLSTACSPFFGNDVSGPTAFFASVAAPDFTLSKGGTVVNARFDPDAFAGADGLDRMVVFTKAFVRRRIQEMQFNFNNNAELEDALQHPREHENLVVRVSGFSAYFVYLDPMVQRDVIRRHAHGHA</sequence>
<dbReference type="EMBL" id="JAUSVL010000001">
    <property type="protein sequence ID" value="MDQ0289521.1"/>
    <property type="molecule type" value="Genomic_DNA"/>
</dbReference>
<reference evidence="6" key="1">
    <citation type="submission" date="2023-07" db="EMBL/GenBank/DDBJ databases">
        <title>Genomic Encyclopedia of Type Strains, Phase IV (KMG-IV): sequencing the most valuable type-strain genomes for metagenomic binning, comparative biology and taxonomic classification.</title>
        <authorList>
            <person name="Goeker M."/>
        </authorList>
    </citation>
    <scope>NUCLEOTIDE SEQUENCE</scope>
    <source>
        <strain evidence="6">DSM 24202</strain>
    </source>
</reference>
<dbReference type="Gene3D" id="3.20.70.20">
    <property type="match status" value="1"/>
</dbReference>
<dbReference type="Pfam" id="PF01228">
    <property type="entry name" value="Gly_radical"/>
    <property type="match status" value="1"/>
</dbReference>
<organism evidence="6 7">
    <name type="scientific">Oligosphaera ethanolica</name>
    <dbReference type="NCBI Taxonomy" id="760260"/>
    <lineage>
        <taxon>Bacteria</taxon>
        <taxon>Pseudomonadati</taxon>
        <taxon>Lentisphaerota</taxon>
        <taxon>Oligosphaeria</taxon>
        <taxon>Oligosphaerales</taxon>
        <taxon>Oligosphaeraceae</taxon>
        <taxon>Oligosphaera</taxon>
    </lineage>
</organism>
<dbReference type="InterPro" id="IPR051215">
    <property type="entry name" value="GRE"/>
</dbReference>
<keyword evidence="1 3" id="KW-0556">Organic radical</keyword>
<evidence type="ECO:0000256" key="3">
    <source>
        <dbReference type="PROSITE-ProRule" id="PRU00493"/>
    </source>
</evidence>
<evidence type="ECO:0000313" key="7">
    <source>
        <dbReference type="Proteomes" id="UP001238163"/>
    </source>
</evidence>
<keyword evidence="2" id="KW-0456">Lyase</keyword>
<protein>
    <submittedName>
        <fullName evidence="6">Formate C-acetyltransferase</fullName>
        <ecNumber evidence="6">2.3.1.54</ecNumber>
    </submittedName>
</protein>
<proteinExistence type="predicted"/>
<dbReference type="GO" id="GO:0016829">
    <property type="term" value="F:lyase activity"/>
    <property type="evidence" value="ECO:0007669"/>
    <property type="project" value="UniProtKB-KW"/>
</dbReference>
<dbReference type="PANTHER" id="PTHR43641">
    <property type="entry name" value="FORMATE ACETYLTRANSFERASE 3-RELATED"/>
    <property type="match status" value="1"/>
</dbReference>